<name>A0AA38HD96_9TREE</name>
<dbReference type="Pfam" id="PF25340">
    <property type="entry name" value="BCD_RFX"/>
    <property type="match status" value="1"/>
</dbReference>
<feature type="region of interest" description="Disordered" evidence="2">
    <location>
        <begin position="826"/>
        <end position="851"/>
    </location>
</feature>
<organism evidence="4 5">
    <name type="scientific">Dioszegia hungarica</name>
    <dbReference type="NCBI Taxonomy" id="4972"/>
    <lineage>
        <taxon>Eukaryota</taxon>
        <taxon>Fungi</taxon>
        <taxon>Dikarya</taxon>
        <taxon>Basidiomycota</taxon>
        <taxon>Agaricomycotina</taxon>
        <taxon>Tremellomycetes</taxon>
        <taxon>Tremellales</taxon>
        <taxon>Bulleribasidiaceae</taxon>
        <taxon>Dioszegia</taxon>
    </lineage>
</organism>
<evidence type="ECO:0000256" key="1">
    <source>
        <dbReference type="ARBA" id="ARBA00023125"/>
    </source>
</evidence>
<evidence type="ECO:0000313" key="5">
    <source>
        <dbReference type="Proteomes" id="UP001164286"/>
    </source>
</evidence>
<keyword evidence="1" id="KW-0238">DNA-binding</keyword>
<dbReference type="InterPro" id="IPR036390">
    <property type="entry name" value="WH_DNA-bd_sf"/>
</dbReference>
<dbReference type="Proteomes" id="UP001164286">
    <property type="component" value="Unassembled WGS sequence"/>
</dbReference>
<comment type="caution">
    <text evidence="4">The sequence shown here is derived from an EMBL/GenBank/DDBJ whole genome shotgun (WGS) entry which is preliminary data.</text>
</comment>
<dbReference type="RefSeq" id="XP_052948704.1">
    <property type="nucleotide sequence ID" value="XM_053091785.1"/>
</dbReference>
<feature type="region of interest" description="Disordered" evidence="2">
    <location>
        <begin position="162"/>
        <end position="232"/>
    </location>
</feature>
<evidence type="ECO:0000256" key="2">
    <source>
        <dbReference type="SAM" id="MobiDB-lite"/>
    </source>
</evidence>
<dbReference type="SUPFAM" id="SSF46785">
    <property type="entry name" value="Winged helix' DNA-binding domain"/>
    <property type="match status" value="1"/>
</dbReference>
<feature type="compositionally biased region" description="Low complexity" evidence="2">
    <location>
        <begin position="178"/>
        <end position="190"/>
    </location>
</feature>
<dbReference type="Pfam" id="PF02257">
    <property type="entry name" value="RFX_DNA_binding"/>
    <property type="match status" value="1"/>
</dbReference>
<feature type="region of interest" description="Disordered" evidence="2">
    <location>
        <begin position="1"/>
        <end position="74"/>
    </location>
</feature>
<dbReference type="PROSITE" id="PS51526">
    <property type="entry name" value="RFX_DBD"/>
    <property type="match status" value="1"/>
</dbReference>
<feature type="compositionally biased region" description="Low complexity" evidence="2">
    <location>
        <begin position="214"/>
        <end position="224"/>
    </location>
</feature>
<dbReference type="InterPro" id="IPR057321">
    <property type="entry name" value="RFX1-4/6/8-like_BCD"/>
</dbReference>
<accession>A0AA38HD96</accession>
<evidence type="ECO:0000313" key="4">
    <source>
        <dbReference type="EMBL" id="KAI9638927.1"/>
    </source>
</evidence>
<dbReference type="InterPro" id="IPR039779">
    <property type="entry name" value="RFX-like"/>
</dbReference>
<dbReference type="InterPro" id="IPR036388">
    <property type="entry name" value="WH-like_DNA-bd_sf"/>
</dbReference>
<dbReference type="EMBL" id="JAKWFO010000002">
    <property type="protein sequence ID" value="KAI9638927.1"/>
    <property type="molecule type" value="Genomic_DNA"/>
</dbReference>
<protein>
    <recommendedName>
        <fullName evidence="3">RFX-type winged-helix domain-containing protein</fullName>
    </recommendedName>
</protein>
<feature type="domain" description="RFX-type winged-helix" evidence="3">
    <location>
        <begin position="329"/>
        <end position="402"/>
    </location>
</feature>
<dbReference type="GO" id="GO:0000978">
    <property type="term" value="F:RNA polymerase II cis-regulatory region sequence-specific DNA binding"/>
    <property type="evidence" value="ECO:0007669"/>
    <property type="project" value="TreeGrafter"/>
</dbReference>
<gene>
    <name evidence="4" type="ORF">MKK02DRAFT_41955</name>
</gene>
<dbReference type="GO" id="GO:0000981">
    <property type="term" value="F:DNA-binding transcription factor activity, RNA polymerase II-specific"/>
    <property type="evidence" value="ECO:0007669"/>
    <property type="project" value="TreeGrafter"/>
</dbReference>
<reference evidence="4" key="1">
    <citation type="journal article" date="2022" name="G3 (Bethesda)">
        <title>High quality genome of the basidiomycete yeast Dioszegia hungarica PDD-24b-2 isolated from cloud water.</title>
        <authorList>
            <person name="Jarrige D."/>
            <person name="Haridas S."/>
            <person name="Bleykasten-Grosshans C."/>
            <person name="Joly M."/>
            <person name="Nadalig T."/>
            <person name="Sancelme M."/>
            <person name="Vuilleumier S."/>
            <person name="Grigoriev I.V."/>
            <person name="Amato P."/>
            <person name="Bringel F."/>
        </authorList>
    </citation>
    <scope>NUCLEOTIDE SEQUENCE</scope>
    <source>
        <strain evidence="4">PDD-24b-2</strain>
    </source>
</reference>
<proteinExistence type="predicted"/>
<dbReference type="Gene3D" id="1.10.10.10">
    <property type="entry name" value="Winged helix-like DNA-binding domain superfamily/Winged helix DNA-binding domain"/>
    <property type="match status" value="1"/>
</dbReference>
<feature type="compositionally biased region" description="Polar residues" evidence="2">
    <location>
        <begin position="12"/>
        <end position="23"/>
    </location>
</feature>
<keyword evidence="5" id="KW-1185">Reference proteome</keyword>
<sequence length="894" mass="97755">MSHLPTSLDDYTLQSDGQVSPKLQSPDEPIPSLSHYGLGPSVMAPAAGDEEDMGGAHWSMPDLFGEGDGERGFGPPYEYSGSAAPSYTPFAYPKPLHHATSASSLSSLSSSYSGLYVDCPPEPTHPNSHSRTSSISSVAGLHKISPPLDSWPAFSKNVGLGAGRDSPIPPKLHVQTQSLGRLGRMRSSSRVGPYDRRERSESLSERSEGDDDLSALVNSNSSLNGYSTPLTSIGQPLNLNRLTLHHRRSASNVTSFSPVRANPNPVLSRKYRSSSLLGHPKRLSFENDRLKGTAVEREETVRHLLNTAAEEMRALPSASQQDKAKSAWVKKWLQLSYTLSSGHTVPRQGLYASYTAASDDYGVRAINSASFGKAVRNAFPGIKTRRLGVRGNSKYHYISLRPAVSIEAERLNRFGDSSGQWHVASSDGSMTFQADVTDDDDAEMEELEDSEEEDDEHIFTFDRKPTTQFVTSSNRPAFGRRHTTSDIASPFSNAPLMPMPVYDLPGFPVINNAYDFGPVIRLDQVYDFWNAFCRHQELLVSSVRNQQFDRFDVNLHEFWGLLTPLWMRVCHHPVVSRMVSDGMALTYNHIIAVLTSNLQRPPSKPVQESLRGLATRLEASVGNCLSICSTDFSQTKTELALRAAHLMHRCVDLQQLSTALLPIITSPSQVDQMAAAWDQLDMKSIADQCALSCSCEQDTIEQVLLGFRDWLEGACDGRALERLGAWVSSVLDGLQTTKADEGAARSLVTRAGFLTSQIMRDFTLKSASSFGLFQIIKTWIDDWVAISVLRPSVLSSSSAAPSPTLGMSVSIPTHNQLQLSEEDLPTAVPPSLQDVSRRHHRPSSSVSSISSVTSSHFGDGCGFPQLTASMPDLTHMANLNVSNNSSSSTGFNMM</sequence>
<dbReference type="AlphaFoldDB" id="A0AA38HD96"/>
<feature type="compositionally biased region" description="Basic and acidic residues" evidence="2">
    <location>
        <begin position="193"/>
        <end position="207"/>
    </location>
</feature>
<dbReference type="InterPro" id="IPR003150">
    <property type="entry name" value="DNA-bd_RFX"/>
</dbReference>
<dbReference type="PANTHER" id="PTHR12619:SF5">
    <property type="entry name" value="TRANSCRIPTION FACTOR RFX4"/>
    <property type="match status" value="1"/>
</dbReference>
<dbReference type="GeneID" id="77730990"/>
<evidence type="ECO:0000259" key="3">
    <source>
        <dbReference type="PROSITE" id="PS51526"/>
    </source>
</evidence>
<dbReference type="PANTHER" id="PTHR12619">
    <property type="entry name" value="RFX TRANSCRIPTION FACTOR FAMILY"/>
    <property type="match status" value="1"/>
</dbReference>